<evidence type="ECO:0000256" key="1">
    <source>
        <dbReference type="ARBA" id="ARBA00006235"/>
    </source>
</evidence>
<dbReference type="InterPro" id="IPR001270">
    <property type="entry name" value="ClpA/B"/>
</dbReference>
<dbReference type="PANTHER" id="PTHR10760">
    <property type="entry name" value="TORSIN"/>
    <property type="match status" value="1"/>
</dbReference>
<dbReference type="EMBL" id="HBUF01355933">
    <property type="protein sequence ID" value="CAG6717487.1"/>
    <property type="molecule type" value="Transcribed_RNA"/>
</dbReference>
<dbReference type="EMBL" id="HBUF01260131">
    <property type="protein sequence ID" value="CAG6682652.1"/>
    <property type="molecule type" value="Transcribed_RNA"/>
</dbReference>
<dbReference type="InterPro" id="IPR027417">
    <property type="entry name" value="P-loop_NTPase"/>
</dbReference>
<dbReference type="Gene3D" id="3.40.50.300">
    <property type="entry name" value="P-loop containing nucleotide triphosphate hydrolases"/>
    <property type="match status" value="1"/>
</dbReference>
<comment type="similarity">
    <text evidence="1">Belongs to the ClpA/ClpB family. Torsin subfamily.</text>
</comment>
<dbReference type="EMBL" id="HBUF01355934">
    <property type="protein sequence ID" value="CAG6717488.1"/>
    <property type="molecule type" value="Transcribed_RNA"/>
</dbReference>
<protein>
    <submittedName>
        <fullName evidence="4">Torsin-like protein</fullName>
    </submittedName>
</protein>
<dbReference type="EMBL" id="HBUF01598255">
    <property type="protein sequence ID" value="CAG6775366.1"/>
    <property type="molecule type" value="Transcribed_RNA"/>
</dbReference>
<dbReference type="EMBL" id="HBUF01355931">
    <property type="protein sequence ID" value="CAG6717485.1"/>
    <property type="molecule type" value="Transcribed_RNA"/>
</dbReference>
<dbReference type="GO" id="GO:0012505">
    <property type="term" value="C:endomembrane system"/>
    <property type="evidence" value="ECO:0007669"/>
    <property type="project" value="UniProtKB-ARBA"/>
</dbReference>
<evidence type="ECO:0000256" key="2">
    <source>
        <dbReference type="SAM" id="SignalP"/>
    </source>
</evidence>
<dbReference type="EMBL" id="HBUF01355932">
    <property type="protein sequence ID" value="CAG6717486.1"/>
    <property type="molecule type" value="Transcribed_RNA"/>
</dbReference>
<dbReference type="GO" id="GO:0005524">
    <property type="term" value="F:ATP binding"/>
    <property type="evidence" value="ECO:0007669"/>
    <property type="project" value="InterPro"/>
</dbReference>
<dbReference type="PRINTS" id="PR00300">
    <property type="entry name" value="CLPPROTEASEA"/>
</dbReference>
<feature type="domain" description="Torsin-1A C-terminal" evidence="3">
    <location>
        <begin position="294"/>
        <end position="355"/>
    </location>
</feature>
<dbReference type="EMBL" id="HBUF01598256">
    <property type="protein sequence ID" value="CAG6775367.1"/>
    <property type="molecule type" value="Transcribed_RNA"/>
</dbReference>
<dbReference type="SUPFAM" id="SSF52540">
    <property type="entry name" value="P-loop containing nucleoside triphosphate hydrolases"/>
    <property type="match status" value="1"/>
</dbReference>
<organism evidence="4">
    <name type="scientific">Cacopsylla melanoneura</name>
    <dbReference type="NCBI Taxonomy" id="428564"/>
    <lineage>
        <taxon>Eukaryota</taxon>
        <taxon>Metazoa</taxon>
        <taxon>Ecdysozoa</taxon>
        <taxon>Arthropoda</taxon>
        <taxon>Hexapoda</taxon>
        <taxon>Insecta</taxon>
        <taxon>Pterygota</taxon>
        <taxon>Neoptera</taxon>
        <taxon>Paraneoptera</taxon>
        <taxon>Hemiptera</taxon>
        <taxon>Sternorrhyncha</taxon>
        <taxon>Psylloidea</taxon>
        <taxon>Psyllidae</taxon>
        <taxon>Psyllinae</taxon>
        <taxon>Cacopsylla</taxon>
    </lineage>
</organism>
<dbReference type="GO" id="GO:0016887">
    <property type="term" value="F:ATP hydrolysis activity"/>
    <property type="evidence" value="ECO:0007669"/>
    <property type="project" value="InterPro"/>
</dbReference>
<dbReference type="PANTHER" id="PTHR10760:SF2">
    <property type="entry name" value="LD13476P-RELATED"/>
    <property type="match status" value="1"/>
</dbReference>
<dbReference type="GO" id="GO:0005737">
    <property type="term" value="C:cytoplasm"/>
    <property type="evidence" value="ECO:0007669"/>
    <property type="project" value="UniProtKB-ARBA"/>
</dbReference>
<dbReference type="AlphaFoldDB" id="A0A8D8Y454"/>
<dbReference type="InterPro" id="IPR049337">
    <property type="entry name" value="TOR1A_C"/>
</dbReference>
<evidence type="ECO:0000313" key="4">
    <source>
        <dbReference type="EMBL" id="CAG6717485.1"/>
    </source>
</evidence>
<dbReference type="GO" id="GO:0071218">
    <property type="term" value="P:cellular response to misfolded protein"/>
    <property type="evidence" value="ECO:0007669"/>
    <property type="project" value="TreeGrafter"/>
</dbReference>
<dbReference type="Pfam" id="PF06309">
    <property type="entry name" value="Torsin"/>
    <property type="match status" value="1"/>
</dbReference>
<sequence length="366" mass="41623">MKGKLLYQSLILHIIFIYISDVTGEPFTIAAIAAGVALYFKPSIIKDVQNSRFLNGVFGGEACTDKFIHTNIQNLESELKRQIHGQELAISYISGALKNHFQNRNHNSKALALSLHGLPGTGKTFVAEILATAIFPKYKKERSSRFVHKFNSRIHFPDDNKMWQYQGLLRDWIISNVTACERSIFIFDEVDKFPKGLLNVLKPFLDHHAVYNQVPFSNTIFMFLSNAGGKAIMDQLIELQKGGWVLSGKSRADLKLNDFEPVTKFFSYNEPGGFHTSDIIAHNVIDHYIPFMPLETEHVVKCIKNEFDHAREYYPSMKVSFDDLKTYVLEGMTFIPEDEKIFSSSGCKRVKAKVGTYLSRFGIYLG</sequence>
<dbReference type="CDD" id="cd00009">
    <property type="entry name" value="AAA"/>
    <property type="match status" value="1"/>
</dbReference>
<dbReference type="EMBL" id="HBUF01260130">
    <property type="protein sequence ID" value="CAG6682651.1"/>
    <property type="molecule type" value="Transcribed_RNA"/>
</dbReference>
<reference evidence="4" key="1">
    <citation type="submission" date="2021-05" db="EMBL/GenBank/DDBJ databases">
        <authorList>
            <person name="Alioto T."/>
            <person name="Alioto T."/>
            <person name="Gomez Garrido J."/>
        </authorList>
    </citation>
    <scope>NUCLEOTIDE SEQUENCE</scope>
</reference>
<keyword evidence="2" id="KW-0732">Signal</keyword>
<name>A0A8D8Y454_9HEMI</name>
<accession>A0A8D8Y454</accession>
<proteinExistence type="inferred from homology"/>
<feature type="chain" id="PRO_5036262608" evidence="2">
    <location>
        <begin position="25"/>
        <end position="366"/>
    </location>
</feature>
<dbReference type="InterPro" id="IPR010448">
    <property type="entry name" value="Torsin"/>
</dbReference>
<feature type="signal peptide" evidence="2">
    <location>
        <begin position="1"/>
        <end position="24"/>
    </location>
</feature>
<evidence type="ECO:0000259" key="3">
    <source>
        <dbReference type="Pfam" id="PF21376"/>
    </source>
</evidence>
<dbReference type="Pfam" id="PF21376">
    <property type="entry name" value="TOR1A_C"/>
    <property type="match status" value="1"/>
</dbReference>
<dbReference type="EMBL" id="HBUF01598257">
    <property type="protein sequence ID" value="CAG6775368.1"/>
    <property type="molecule type" value="Transcribed_RNA"/>
</dbReference>